<keyword evidence="5 8" id="KW-0812">Transmembrane</keyword>
<dbReference type="InterPro" id="IPR020846">
    <property type="entry name" value="MFS_dom"/>
</dbReference>
<dbReference type="EMBL" id="JAKIKS010000121">
    <property type="protein sequence ID" value="MCL1127005.1"/>
    <property type="molecule type" value="Genomic_DNA"/>
</dbReference>
<keyword evidence="4" id="KW-1003">Cell membrane</keyword>
<name>A0ABT0LHR7_9GAMM</name>
<dbReference type="Gene3D" id="1.20.1720.10">
    <property type="entry name" value="Multidrug resistance protein D"/>
    <property type="match status" value="1"/>
</dbReference>
<proteinExistence type="inferred from homology"/>
<evidence type="ECO:0000256" key="6">
    <source>
        <dbReference type="ARBA" id="ARBA00022989"/>
    </source>
</evidence>
<feature type="transmembrane region" description="Helical" evidence="8">
    <location>
        <begin position="284"/>
        <end position="304"/>
    </location>
</feature>
<protein>
    <recommendedName>
        <fullName evidence="8">Bcr/CflA family efflux transporter</fullName>
    </recommendedName>
</protein>
<dbReference type="InterPro" id="IPR036259">
    <property type="entry name" value="MFS_trans_sf"/>
</dbReference>
<evidence type="ECO:0000313" key="10">
    <source>
        <dbReference type="EMBL" id="MCL1127005.1"/>
    </source>
</evidence>
<evidence type="ECO:0000259" key="9">
    <source>
        <dbReference type="PROSITE" id="PS50850"/>
    </source>
</evidence>
<organism evidence="10 11">
    <name type="scientific">Shewanella surugensis</name>
    <dbReference type="NCBI Taxonomy" id="212020"/>
    <lineage>
        <taxon>Bacteria</taxon>
        <taxon>Pseudomonadati</taxon>
        <taxon>Pseudomonadota</taxon>
        <taxon>Gammaproteobacteria</taxon>
        <taxon>Alteromonadales</taxon>
        <taxon>Shewanellaceae</taxon>
        <taxon>Shewanella</taxon>
    </lineage>
</organism>
<feature type="transmembrane region" description="Helical" evidence="8">
    <location>
        <begin position="170"/>
        <end position="189"/>
    </location>
</feature>
<dbReference type="Pfam" id="PF07690">
    <property type="entry name" value="MFS_1"/>
    <property type="match status" value="1"/>
</dbReference>
<feature type="transmembrane region" description="Helical" evidence="8">
    <location>
        <begin position="12"/>
        <end position="33"/>
    </location>
</feature>
<feature type="transmembrane region" description="Helical" evidence="8">
    <location>
        <begin position="218"/>
        <end position="238"/>
    </location>
</feature>
<comment type="similarity">
    <text evidence="2 8">Belongs to the major facilitator superfamily. Bcr/CmlA family.</text>
</comment>
<feature type="transmembrane region" description="Helical" evidence="8">
    <location>
        <begin position="253"/>
        <end position="277"/>
    </location>
</feature>
<feature type="transmembrane region" description="Helical" evidence="8">
    <location>
        <begin position="81"/>
        <end position="100"/>
    </location>
</feature>
<dbReference type="CDD" id="cd17320">
    <property type="entry name" value="MFS_MdfA_MDR_like"/>
    <property type="match status" value="1"/>
</dbReference>
<feature type="transmembrane region" description="Helical" evidence="8">
    <location>
        <begin position="53"/>
        <end position="72"/>
    </location>
</feature>
<feature type="transmembrane region" description="Helical" evidence="8">
    <location>
        <begin position="139"/>
        <end position="164"/>
    </location>
</feature>
<evidence type="ECO:0000313" key="11">
    <source>
        <dbReference type="Proteomes" id="UP001203423"/>
    </source>
</evidence>
<evidence type="ECO:0000256" key="3">
    <source>
        <dbReference type="ARBA" id="ARBA00022448"/>
    </source>
</evidence>
<evidence type="ECO:0000256" key="2">
    <source>
        <dbReference type="ARBA" id="ARBA00006236"/>
    </source>
</evidence>
<keyword evidence="7 8" id="KW-0472">Membrane</keyword>
<dbReference type="PANTHER" id="PTHR42718:SF35">
    <property type="entry name" value="BLL0718 PROTEIN"/>
    <property type="match status" value="1"/>
</dbReference>
<dbReference type="RefSeq" id="WP_248942414.1">
    <property type="nucleotide sequence ID" value="NZ_JAKIKS010000121.1"/>
</dbReference>
<dbReference type="PROSITE" id="PS50850">
    <property type="entry name" value="MFS"/>
    <property type="match status" value="1"/>
</dbReference>
<dbReference type="NCBIfam" id="TIGR00710">
    <property type="entry name" value="efflux_Bcr_CflA"/>
    <property type="match status" value="1"/>
</dbReference>
<evidence type="ECO:0000256" key="8">
    <source>
        <dbReference type="RuleBase" id="RU365088"/>
    </source>
</evidence>
<dbReference type="InterPro" id="IPR004812">
    <property type="entry name" value="Efflux_drug-R_Bcr/CmlA"/>
</dbReference>
<accession>A0ABT0LHR7</accession>
<evidence type="ECO:0000256" key="5">
    <source>
        <dbReference type="ARBA" id="ARBA00022692"/>
    </source>
</evidence>
<feature type="transmembrane region" description="Helical" evidence="8">
    <location>
        <begin position="106"/>
        <end position="127"/>
    </location>
</feature>
<evidence type="ECO:0000256" key="7">
    <source>
        <dbReference type="ARBA" id="ARBA00023136"/>
    </source>
</evidence>
<feature type="transmembrane region" description="Helical" evidence="8">
    <location>
        <begin position="310"/>
        <end position="331"/>
    </location>
</feature>
<feature type="domain" description="Major facilitator superfamily (MFS) profile" evidence="9">
    <location>
        <begin position="14"/>
        <end position="405"/>
    </location>
</feature>
<feature type="transmembrane region" description="Helical" evidence="8">
    <location>
        <begin position="343"/>
        <end position="366"/>
    </location>
</feature>
<dbReference type="Proteomes" id="UP001203423">
    <property type="component" value="Unassembled WGS sequence"/>
</dbReference>
<keyword evidence="6 8" id="KW-1133">Transmembrane helix</keyword>
<gene>
    <name evidence="10" type="ORF">L2764_21630</name>
</gene>
<dbReference type="InterPro" id="IPR011701">
    <property type="entry name" value="MFS"/>
</dbReference>
<dbReference type="PANTHER" id="PTHR42718">
    <property type="entry name" value="MAJOR FACILITATOR SUPERFAMILY MULTIDRUG TRANSPORTER MFSC"/>
    <property type="match status" value="1"/>
</dbReference>
<evidence type="ECO:0000256" key="4">
    <source>
        <dbReference type="ARBA" id="ARBA00022475"/>
    </source>
</evidence>
<evidence type="ECO:0000256" key="1">
    <source>
        <dbReference type="ARBA" id="ARBA00004651"/>
    </source>
</evidence>
<dbReference type="SUPFAM" id="SSF103473">
    <property type="entry name" value="MFS general substrate transporter"/>
    <property type="match status" value="1"/>
</dbReference>
<comment type="subcellular location">
    <subcellularLocation>
        <location evidence="8">Cell inner membrane</location>
        <topology evidence="8">Multi-pass membrane protein</topology>
    </subcellularLocation>
    <subcellularLocation>
        <location evidence="1">Cell membrane</location>
        <topology evidence="1">Multi-pass membrane protein</topology>
    </subcellularLocation>
</comment>
<keyword evidence="8" id="KW-0997">Cell inner membrane</keyword>
<feature type="transmembrane region" description="Helical" evidence="8">
    <location>
        <begin position="372"/>
        <end position="394"/>
    </location>
</feature>
<comment type="caution">
    <text evidence="10">The sequence shown here is derived from an EMBL/GenBank/DDBJ whole genome shotgun (WGS) entry which is preliminary data.</text>
</comment>
<keyword evidence="3 8" id="KW-0813">Transport</keyword>
<reference evidence="10 11" key="1">
    <citation type="submission" date="2022-01" db="EMBL/GenBank/DDBJ databases">
        <title>Whole genome-based taxonomy of the Shewanellaceae.</title>
        <authorList>
            <person name="Martin-Rodriguez A.J."/>
        </authorList>
    </citation>
    <scope>NUCLEOTIDE SEQUENCE [LARGE SCALE GENOMIC DNA]</scope>
    <source>
        <strain evidence="10 11">DSM 17177</strain>
    </source>
</reference>
<sequence length="405" mass="45008">MDFKKQLNIGAFEFVFMMAAFMSLHAFTMDAMLPALPNISNYLSMSHRNDLQFIVTVYLLGFGAAQVFYGLFSDRFGRKKLIILALIIYIFSSLFTLFAQNQLEFLLGRFIQGISCAGTVVISISIIRDIYSGRAMSRIMSLVMMIFMLFPVLAPSVGLSIVLIYDWHGIFIFLTCLGILILFWSLLRLPETLPKNKRRPLNCTASIKTIQEIFRSRIFLGYMIAQTFALANIFSFLTLSEQIFIQVFNIGDIYPIILAVIALASVCTSLLNSLLVVTFGMRRLSHSAIIIFMLLSAILLYLTANNMAEFWPFVVISTLIMASFGFMGANFNAIALEPFGHIAGTASSIIGTFSTLGGTLMSWFVGQFFNGSTLSLAIGLTAFGVGAFIATLYAEHGVILKENKR</sequence>
<keyword evidence="11" id="KW-1185">Reference proteome</keyword>